<dbReference type="EMBL" id="WMIB01000001">
    <property type="protein sequence ID" value="MTH52364.1"/>
    <property type="molecule type" value="Genomic_DNA"/>
</dbReference>
<dbReference type="InterPro" id="IPR014217">
    <property type="entry name" value="Spore_III_AA"/>
</dbReference>
<dbReference type="OrthoDB" id="9768243at2"/>
<reference evidence="4 5" key="1">
    <citation type="journal article" date="2017" name="Int. J. Syst. Evol. Microbiol.">
        <title>Bacillus mangrovi sp. nov., isolated from a sediment sample from a mangrove forest.</title>
        <authorList>
            <person name="Gupta V."/>
            <person name="Singh P.K."/>
            <person name="Korpole S."/>
            <person name="Tanuku N.R.S."/>
            <person name="Pinnaka A.K."/>
        </authorList>
    </citation>
    <scope>NUCLEOTIDE SEQUENCE [LARGE SCALE GENOMIC DNA]</scope>
    <source>
        <strain evidence="4 5">KCTC 33872</strain>
    </source>
</reference>
<accession>A0A7X2V3R7</accession>
<dbReference type="SMART" id="SM00382">
    <property type="entry name" value="AAA"/>
    <property type="match status" value="1"/>
</dbReference>
<evidence type="ECO:0000259" key="3">
    <source>
        <dbReference type="SMART" id="SM00382"/>
    </source>
</evidence>
<keyword evidence="1" id="KW-0547">Nucleotide-binding</keyword>
<keyword evidence="2" id="KW-0067">ATP-binding</keyword>
<feature type="domain" description="AAA+ ATPase" evidence="3">
    <location>
        <begin position="131"/>
        <end position="273"/>
    </location>
</feature>
<proteinExistence type="predicted"/>
<comment type="caution">
    <text evidence="4">The sequence shown here is derived from an EMBL/GenBank/DDBJ whole genome shotgun (WGS) entry which is preliminary data.</text>
</comment>
<gene>
    <name evidence="4" type="primary">spoIIIAA</name>
    <name evidence="4" type="ORF">GKZ89_03020</name>
</gene>
<dbReference type="SUPFAM" id="SSF52540">
    <property type="entry name" value="P-loop containing nucleoside triphosphate hydrolases"/>
    <property type="match status" value="1"/>
</dbReference>
<keyword evidence="5" id="KW-1185">Reference proteome</keyword>
<dbReference type="Gene3D" id="3.40.50.300">
    <property type="entry name" value="P-loop containing nucleotide triphosphate hydrolases"/>
    <property type="match status" value="1"/>
</dbReference>
<evidence type="ECO:0000256" key="1">
    <source>
        <dbReference type="ARBA" id="ARBA00022741"/>
    </source>
</evidence>
<dbReference type="InterPro" id="IPR027417">
    <property type="entry name" value="P-loop_NTPase"/>
</dbReference>
<dbReference type="Pfam" id="PF19568">
    <property type="entry name" value="Spore_III_AA"/>
    <property type="match status" value="1"/>
</dbReference>
<dbReference type="AlphaFoldDB" id="A0A7X2V3R7"/>
<organism evidence="4 5">
    <name type="scientific">Metabacillus mangrovi</name>
    <dbReference type="NCBI Taxonomy" id="1491830"/>
    <lineage>
        <taxon>Bacteria</taxon>
        <taxon>Bacillati</taxon>
        <taxon>Bacillota</taxon>
        <taxon>Bacilli</taxon>
        <taxon>Bacillales</taxon>
        <taxon>Bacillaceae</taxon>
        <taxon>Metabacillus</taxon>
    </lineage>
</organism>
<dbReference type="PANTHER" id="PTHR20953">
    <property type="entry name" value="KINASE-RELATED"/>
    <property type="match status" value="1"/>
</dbReference>
<evidence type="ECO:0000256" key="2">
    <source>
        <dbReference type="ARBA" id="ARBA00022840"/>
    </source>
</evidence>
<dbReference type="PANTHER" id="PTHR20953:SF3">
    <property type="entry name" value="P-LOOP CONTAINING NUCLEOSIDE TRIPHOSPHATE HYDROLASES SUPERFAMILY PROTEIN"/>
    <property type="match status" value="1"/>
</dbReference>
<dbReference type="GO" id="GO:0005524">
    <property type="term" value="F:ATP binding"/>
    <property type="evidence" value="ECO:0007669"/>
    <property type="project" value="UniProtKB-KW"/>
</dbReference>
<evidence type="ECO:0000313" key="4">
    <source>
        <dbReference type="EMBL" id="MTH52364.1"/>
    </source>
</evidence>
<dbReference type="Proteomes" id="UP000434639">
    <property type="component" value="Unassembled WGS sequence"/>
</dbReference>
<protein>
    <submittedName>
        <fullName evidence="4">Stage III sporulation protein AA</fullName>
    </submittedName>
</protein>
<evidence type="ECO:0000313" key="5">
    <source>
        <dbReference type="Proteomes" id="UP000434639"/>
    </source>
</evidence>
<dbReference type="InterPro" id="IPR045735">
    <property type="entry name" value="Spore_III_AA_AAA+_ATPase"/>
</dbReference>
<dbReference type="InterPro" id="IPR003593">
    <property type="entry name" value="AAA+_ATPase"/>
</dbReference>
<dbReference type="NCBIfam" id="TIGR02858">
    <property type="entry name" value="spore_III_AA"/>
    <property type="match status" value="1"/>
</dbReference>
<name>A0A7X2V3R7_9BACI</name>
<sequence>MRILPEKIRSHLQKLDLCQQEQLEEIRIRLFRPVEVIFSGHHLFLPYAASPEDGQVLMNEISGFSIYALEEELRRGYVTISGGHRVGLAGKVITAGGKVKMIRDVTSFNIRVARQKIGAADQLIPFLYTDRWLNTLVAGPPQSGKTTMLRDMARIISSGSENQGSLKVGIVDERSEIAGSVNGVPQHTFGHRLDVLDSCPKAEGMMMMIRSLSPDVMVADEIGSAEDCRAIMEAIHAGVRIMVSVHGFSAADAARRPALAPLFRSHVFERIIELDRERGKRVFRILDGSFKPVAEEGLLWSS</sequence>